<dbReference type="Proteomes" id="UP000190648">
    <property type="component" value="Unassembled WGS sequence"/>
</dbReference>
<gene>
    <name evidence="1" type="ORF">AV530_004761</name>
</gene>
<dbReference type="AlphaFoldDB" id="A0A1V4KE51"/>
<protein>
    <submittedName>
        <fullName evidence="1">Uncharacterized protein</fullName>
    </submittedName>
</protein>
<dbReference type="EMBL" id="LSYS01003475">
    <property type="protein sequence ID" value="OPJ82631.1"/>
    <property type="molecule type" value="Genomic_DNA"/>
</dbReference>
<comment type="caution">
    <text evidence="1">The sequence shown here is derived from an EMBL/GenBank/DDBJ whole genome shotgun (WGS) entry which is preliminary data.</text>
</comment>
<reference evidence="1 2" key="1">
    <citation type="submission" date="2016-02" db="EMBL/GenBank/DDBJ databases">
        <title>Band-tailed pigeon sequencing and assembly.</title>
        <authorList>
            <person name="Soares A.E."/>
            <person name="Novak B.J."/>
            <person name="Rice E.S."/>
            <person name="O'Connell B."/>
            <person name="Chang D."/>
            <person name="Weber S."/>
            <person name="Shapiro B."/>
        </authorList>
    </citation>
    <scope>NUCLEOTIDE SEQUENCE [LARGE SCALE GENOMIC DNA]</scope>
    <source>
        <strain evidence="1">BTP2013</strain>
        <tissue evidence="1">Blood</tissue>
    </source>
</reference>
<evidence type="ECO:0000313" key="2">
    <source>
        <dbReference type="Proteomes" id="UP000190648"/>
    </source>
</evidence>
<accession>A0A1V4KE51</accession>
<evidence type="ECO:0000313" key="1">
    <source>
        <dbReference type="EMBL" id="OPJ82631.1"/>
    </source>
</evidence>
<organism evidence="1 2">
    <name type="scientific">Patagioenas fasciata monilis</name>
    <dbReference type="NCBI Taxonomy" id="372326"/>
    <lineage>
        <taxon>Eukaryota</taxon>
        <taxon>Metazoa</taxon>
        <taxon>Chordata</taxon>
        <taxon>Craniata</taxon>
        <taxon>Vertebrata</taxon>
        <taxon>Euteleostomi</taxon>
        <taxon>Archelosauria</taxon>
        <taxon>Archosauria</taxon>
        <taxon>Dinosauria</taxon>
        <taxon>Saurischia</taxon>
        <taxon>Theropoda</taxon>
        <taxon>Coelurosauria</taxon>
        <taxon>Aves</taxon>
        <taxon>Neognathae</taxon>
        <taxon>Neoaves</taxon>
        <taxon>Columbimorphae</taxon>
        <taxon>Columbiformes</taxon>
        <taxon>Columbidae</taxon>
        <taxon>Patagioenas</taxon>
    </lineage>
</organism>
<keyword evidence="2" id="KW-1185">Reference proteome</keyword>
<name>A0A1V4KE51_PATFA</name>
<proteinExistence type="predicted"/>
<sequence length="111" mass="12267">MDALEAAASAVKGQRLFCEAAEEPSGHEAWDPTLVFVEIQAFLTIRARHPQLLWRFVVTTAEQLVNTAALSPLNREGSEVTTTSRLLLLHAETPASTNTRAFPPRRSPVMR</sequence>